<dbReference type="InterPro" id="IPR036388">
    <property type="entry name" value="WH-like_DNA-bd_sf"/>
</dbReference>
<evidence type="ECO:0000259" key="2">
    <source>
        <dbReference type="PROSITE" id="PS51702"/>
    </source>
</evidence>
<dbReference type="GO" id="GO:0003677">
    <property type="term" value="F:DNA binding"/>
    <property type="evidence" value="ECO:0007669"/>
    <property type="project" value="InterPro"/>
</dbReference>
<dbReference type="Proteomes" id="UP000198749">
    <property type="component" value="Unassembled WGS sequence"/>
</dbReference>
<dbReference type="Gene3D" id="2.30.30.130">
    <property type="entry name" value="Transposase, Mu, C-terminal"/>
    <property type="match status" value="1"/>
</dbReference>
<dbReference type="RefSeq" id="WP_091354459.1">
    <property type="nucleotide sequence ID" value="NZ_AP025284.1"/>
</dbReference>
<feature type="domain" description="Integrase catalytic" evidence="1">
    <location>
        <begin position="259"/>
        <end position="469"/>
    </location>
</feature>
<dbReference type="PROSITE" id="PS50994">
    <property type="entry name" value="INTEGRASE"/>
    <property type="match status" value="1"/>
</dbReference>
<dbReference type="OrthoDB" id="5676324at2"/>
<dbReference type="InterPro" id="IPR009004">
    <property type="entry name" value="Transposase_Mu_C"/>
</dbReference>
<evidence type="ECO:0000313" key="3">
    <source>
        <dbReference type="EMBL" id="SEQ23940.1"/>
    </source>
</evidence>
<dbReference type="AlphaFoldDB" id="A0A1H9EDZ7"/>
<evidence type="ECO:0000259" key="1">
    <source>
        <dbReference type="PROSITE" id="PS50994"/>
    </source>
</evidence>
<dbReference type="SUPFAM" id="SSF46955">
    <property type="entry name" value="Putative DNA-binding domain"/>
    <property type="match status" value="1"/>
</dbReference>
<dbReference type="InterPro" id="IPR036397">
    <property type="entry name" value="RNaseH_sf"/>
</dbReference>
<dbReference type="InterPro" id="IPR001584">
    <property type="entry name" value="Integrase_cat-core"/>
</dbReference>
<protein>
    <submittedName>
        <fullName evidence="3">Putative transposase</fullName>
    </submittedName>
</protein>
<dbReference type="Pfam" id="PF09299">
    <property type="entry name" value="Mu-transpos_C"/>
    <property type="match status" value="1"/>
</dbReference>
<dbReference type="InterPro" id="IPR009061">
    <property type="entry name" value="DNA-bd_dom_put_sf"/>
</dbReference>
<dbReference type="InterPro" id="IPR015378">
    <property type="entry name" value="Transposase-like_Mu_C"/>
</dbReference>
<proteinExistence type="predicted"/>
<accession>A0A1H9EDZ7</accession>
<dbReference type="Gene3D" id="3.30.420.10">
    <property type="entry name" value="Ribonuclease H-like superfamily/Ribonuclease H"/>
    <property type="match status" value="1"/>
</dbReference>
<dbReference type="SUPFAM" id="SSF53098">
    <property type="entry name" value="Ribonuclease H-like"/>
    <property type="match status" value="1"/>
</dbReference>
<name>A0A1H9EDZ7_9GAMM</name>
<dbReference type="InterPro" id="IPR003314">
    <property type="entry name" value="Mu-type_HTH"/>
</dbReference>
<gene>
    <name evidence="3" type="ORF">SAMN03080615_00851</name>
</gene>
<keyword evidence="4" id="KW-1185">Reference proteome</keyword>
<dbReference type="STRING" id="355243.SAMN03080615_00851"/>
<dbReference type="PROSITE" id="PS51702">
    <property type="entry name" value="HTH_MU"/>
    <property type="match status" value="1"/>
</dbReference>
<dbReference type="InterPro" id="IPR012337">
    <property type="entry name" value="RNaseH-like_sf"/>
</dbReference>
<dbReference type="EMBL" id="FOGB01000002">
    <property type="protein sequence ID" value="SEQ23940.1"/>
    <property type="molecule type" value="Genomic_DNA"/>
</dbReference>
<organism evidence="3 4">
    <name type="scientific">Amphritea atlantica</name>
    <dbReference type="NCBI Taxonomy" id="355243"/>
    <lineage>
        <taxon>Bacteria</taxon>
        <taxon>Pseudomonadati</taxon>
        <taxon>Pseudomonadota</taxon>
        <taxon>Gammaproteobacteria</taxon>
        <taxon>Oceanospirillales</taxon>
        <taxon>Oceanospirillaceae</taxon>
        <taxon>Amphritea</taxon>
    </lineage>
</organism>
<dbReference type="GO" id="GO:0015074">
    <property type="term" value="P:DNA integration"/>
    <property type="evidence" value="ECO:0007669"/>
    <property type="project" value="InterPro"/>
</dbReference>
<feature type="domain" description="HTH Mu-type" evidence="2">
    <location>
        <begin position="1"/>
        <end position="65"/>
    </location>
</feature>
<sequence>MKQWFTAKEIASALNVVHSTIVRRAEREGWEAQQRMGKGGGYEYHISNLPHEARNALEAQQIAVMMPRLHESKTVITKPASTLQTETSLTHRQRSTADARGTVINAISAMCESGVTKEAAITTLLTQASTGQLESINPVLDAALRLAKDPRGRSVEQYPSPRSIKRWFATDVKNLAPKSKRELKAPVWANAFLMCWSRPEKPSVEHAYRQFSANYEGTPPSIHAVRRFIKKMGNVSKQKGRMGARELKNILPFVRRDFSQLLPADIYSADGHTHDGEVQHPWHGRPFRPEITTFIDIATRRVVGVSVDLAESSIAVLDALISSCTQAVPALIYVDNGGGYANALMKDKATGVMARLGSTMTHSLPYSSQARGVIERVHQTLWVDAAKGEQGFIGKDMDQEAKQGQFKLSRAAVKHGGAMHLMGWSAFMELVNERINWYNARPHSSLPKITDASGKRRHITPDELWQQHQDNGWSPMLLTGDEAAQIFRPRTTRTVNRCEIKFINNIYFSHSLTEWHGEQVHIAYDINDPDAIWVYEPETGTLICKAEWNANKVDYMPKSVIDNAREQRAMGRKRRLEVKLNEVEAELRGRPALEQDEPMYIPGIGAITPDLLSNRMQPVLEEREPVTVSAADRSPAEMTTHERIALYQTYKNGRPVPDAHQFWFKKYSSSKEFTAWARREEEMGPEARTL</sequence>
<dbReference type="Gene3D" id="1.10.10.10">
    <property type="entry name" value="Winged helix-like DNA-binding domain superfamily/Winged helix DNA-binding domain"/>
    <property type="match status" value="1"/>
</dbReference>
<dbReference type="Pfam" id="PF02316">
    <property type="entry name" value="HTH_Tnp_Mu_1"/>
    <property type="match status" value="1"/>
</dbReference>
<reference evidence="4" key="1">
    <citation type="submission" date="2016-10" db="EMBL/GenBank/DDBJ databases">
        <authorList>
            <person name="Varghese N."/>
            <person name="Submissions S."/>
        </authorList>
    </citation>
    <scope>NUCLEOTIDE SEQUENCE [LARGE SCALE GENOMIC DNA]</scope>
    <source>
        <strain evidence="4">DSM 18887</strain>
    </source>
</reference>
<evidence type="ECO:0000313" key="4">
    <source>
        <dbReference type="Proteomes" id="UP000198749"/>
    </source>
</evidence>
<dbReference type="SUPFAM" id="SSF50610">
    <property type="entry name" value="mu transposase, C-terminal domain"/>
    <property type="match status" value="1"/>
</dbReference>